<protein>
    <submittedName>
        <fullName evidence="3">CDC42 effector protein 2</fullName>
    </submittedName>
</protein>
<dbReference type="GO" id="GO:0030838">
    <property type="term" value="P:positive regulation of actin filament polymerization"/>
    <property type="evidence" value="ECO:0007669"/>
    <property type="project" value="Ensembl"/>
</dbReference>
<dbReference type="GO" id="GO:0030036">
    <property type="term" value="P:actin cytoskeleton organization"/>
    <property type="evidence" value="ECO:0007669"/>
    <property type="project" value="Ensembl"/>
</dbReference>
<name>A0A2K5UJL1_MACFA</name>
<dbReference type="GO" id="GO:0031267">
    <property type="term" value="F:small GTPase binding"/>
    <property type="evidence" value="ECO:0007669"/>
    <property type="project" value="Ensembl"/>
</dbReference>
<dbReference type="GO" id="GO:0005829">
    <property type="term" value="C:cytosol"/>
    <property type="evidence" value="ECO:0007669"/>
    <property type="project" value="Ensembl"/>
</dbReference>
<dbReference type="Proteomes" id="UP000233100">
    <property type="component" value="Chromosome 14"/>
</dbReference>
<dbReference type="AlphaFoldDB" id="A0A2K5UJL1"/>
<dbReference type="STRING" id="9541.ENSMFAP00000012585"/>
<dbReference type="GO" id="GO:0015630">
    <property type="term" value="C:microtubule cytoskeleton"/>
    <property type="evidence" value="ECO:0007669"/>
    <property type="project" value="Ensembl"/>
</dbReference>
<accession>A0A2K5UJL1</accession>
<proteinExistence type="predicted"/>
<dbReference type="GO" id="GO:0007266">
    <property type="term" value="P:Rho protein signal transduction"/>
    <property type="evidence" value="ECO:0007669"/>
    <property type="project" value="TreeGrafter"/>
</dbReference>
<dbReference type="InterPro" id="IPR051296">
    <property type="entry name" value="Cdc42_Effector_BORG/CEP"/>
</dbReference>
<evidence type="ECO:0000259" key="2">
    <source>
        <dbReference type="PROSITE" id="PS50108"/>
    </source>
</evidence>
<dbReference type="GO" id="GO:0005096">
    <property type="term" value="F:GTPase activator activity"/>
    <property type="evidence" value="ECO:0007669"/>
    <property type="project" value="Ensembl"/>
</dbReference>
<evidence type="ECO:0000313" key="4">
    <source>
        <dbReference type="Proteomes" id="UP000233100"/>
    </source>
</evidence>
<reference evidence="3" key="3">
    <citation type="submission" date="2025-09" db="UniProtKB">
        <authorList>
            <consortium name="Ensembl"/>
        </authorList>
    </citation>
    <scope>IDENTIFICATION</scope>
</reference>
<dbReference type="Bgee" id="ENSMFAG00000025261">
    <property type="expression patterns" value="Expressed in skeletal muscle tissue and 11 other cell types or tissues"/>
</dbReference>
<keyword evidence="4" id="KW-1185">Reference proteome</keyword>
<dbReference type="PROSITE" id="PS50108">
    <property type="entry name" value="CRIB"/>
    <property type="match status" value="1"/>
</dbReference>
<dbReference type="GO" id="GO:0005886">
    <property type="term" value="C:plasma membrane"/>
    <property type="evidence" value="ECO:0007669"/>
    <property type="project" value="Ensembl"/>
</dbReference>
<dbReference type="VEuPathDB" id="HostDB:ENSMFAG00000025261"/>
<dbReference type="SMART" id="SM00285">
    <property type="entry name" value="PBD"/>
    <property type="match status" value="1"/>
</dbReference>
<evidence type="ECO:0000256" key="1">
    <source>
        <dbReference type="SAM" id="MobiDB-lite"/>
    </source>
</evidence>
<evidence type="ECO:0000313" key="3">
    <source>
        <dbReference type="Ensembl" id="ENSMFAP00000012585.2"/>
    </source>
</evidence>
<dbReference type="Ensembl" id="ENSMFAT00000059178.2">
    <property type="protein sequence ID" value="ENSMFAP00000012585.2"/>
    <property type="gene ID" value="ENSMFAG00000025261.2"/>
</dbReference>
<dbReference type="PANTHER" id="PTHR15344:SF4">
    <property type="entry name" value="CDC42 EFFECTOR PROTEIN 2"/>
    <property type="match status" value="1"/>
</dbReference>
<gene>
    <name evidence="3" type="primary">CDC42EP2</name>
</gene>
<dbReference type="PANTHER" id="PTHR15344">
    <property type="entry name" value="CDC42 EFFECTOR PROTEIN BORG"/>
    <property type="match status" value="1"/>
</dbReference>
<dbReference type="GO" id="GO:0008360">
    <property type="term" value="P:regulation of cell shape"/>
    <property type="evidence" value="ECO:0007669"/>
    <property type="project" value="Ensembl"/>
</dbReference>
<dbReference type="Pfam" id="PF00786">
    <property type="entry name" value="PBD"/>
    <property type="match status" value="1"/>
</dbReference>
<dbReference type="GeneTree" id="ENSGT00940000161776"/>
<feature type="region of interest" description="Disordered" evidence="1">
    <location>
        <begin position="184"/>
        <end position="239"/>
    </location>
</feature>
<dbReference type="InterPro" id="IPR000095">
    <property type="entry name" value="CRIB_dom"/>
</dbReference>
<reference evidence="3 4" key="1">
    <citation type="submission" date="2013-03" db="EMBL/GenBank/DDBJ databases">
        <authorList>
            <person name="Warren W."/>
            <person name="Wilson R.K."/>
        </authorList>
    </citation>
    <scope>NUCLEOTIDE SEQUENCE</scope>
</reference>
<feature type="domain" description="CRIB" evidence="2">
    <location>
        <begin position="30"/>
        <end position="44"/>
    </location>
</feature>
<organism evidence="3 4">
    <name type="scientific">Macaca fascicularis</name>
    <name type="common">Crab-eating macaque</name>
    <name type="synonym">Cynomolgus monkey</name>
    <dbReference type="NCBI Taxonomy" id="9541"/>
    <lineage>
        <taxon>Eukaryota</taxon>
        <taxon>Metazoa</taxon>
        <taxon>Chordata</taxon>
        <taxon>Craniata</taxon>
        <taxon>Vertebrata</taxon>
        <taxon>Euteleostomi</taxon>
        <taxon>Mammalia</taxon>
        <taxon>Eutheria</taxon>
        <taxon>Euarchontoglires</taxon>
        <taxon>Primates</taxon>
        <taxon>Haplorrhini</taxon>
        <taxon>Catarrhini</taxon>
        <taxon>Cercopithecidae</taxon>
        <taxon>Cercopithecinae</taxon>
        <taxon>Macaca</taxon>
    </lineage>
</organism>
<sequence length="295" mass="31285">MSTKVPIYLKRGSRKGKKEKLRDLLSSDMISPPLGDFRHTIHIGSGGGSDMFGDISFLQGKFHLLPGTVVEGPEEDGTFDLPFQFTRTATVCGRELPDGPSPLLKNAISLPVIGGPQALTLPTAQVGLSQEVGYGHGPGGGVRVPRSHLCGRWPVILLLSRVSPLPPSPRGQGRPHRFPLVTTWTRPEVSPGRPERLGAPGPHHNTPSSLRSLGEGFAETDPHFHLPSASAPLDALTGGRGRDRAQLAAGLGHWASCSGPLALHPGQGLLCQGPDASCLIPSSIPSPRDRGFWLQ</sequence>
<dbReference type="GO" id="GO:0031274">
    <property type="term" value="P:positive regulation of pseudopodium assembly"/>
    <property type="evidence" value="ECO:0007669"/>
    <property type="project" value="Ensembl"/>
</dbReference>
<reference evidence="3" key="2">
    <citation type="submission" date="2025-08" db="UniProtKB">
        <authorList>
            <consortium name="Ensembl"/>
        </authorList>
    </citation>
    <scope>IDENTIFICATION</scope>
</reference>